<keyword evidence="6" id="KW-0862">Zinc</keyword>
<dbReference type="SMART" id="SM00558">
    <property type="entry name" value="JmjC"/>
    <property type="match status" value="1"/>
</dbReference>
<comment type="catalytic activity">
    <reaction evidence="14">
        <text>N(6),N(6),N(6)-trimethyl-L-lysyl(27)-[histone H3] + 2 2-oxoglutarate + 2 O2 = N(6)-methyl-L-lysyl(27)-[histone H3] + 2 formaldehyde + 2 succinate + 2 CO2</text>
        <dbReference type="Rhea" id="RHEA:60224"/>
        <dbReference type="Rhea" id="RHEA-COMP:15535"/>
        <dbReference type="Rhea" id="RHEA-COMP:15544"/>
        <dbReference type="ChEBI" id="CHEBI:15379"/>
        <dbReference type="ChEBI" id="CHEBI:16526"/>
        <dbReference type="ChEBI" id="CHEBI:16810"/>
        <dbReference type="ChEBI" id="CHEBI:16842"/>
        <dbReference type="ChEBI" id="CHEBI:30031"/>
        <dbReference type="ChEBI" id="CHEBI:61929"/>
        <dbReference type="ChEBI" id="CHEBI:61961"/>
        <dbReference type="EC" id="1.14.11.68"/>
    </reaction>
</comment>
<evidence type="ECO:0000256" key="7">
    <source>
        <dbReference type="ARBA" id="ARBA00022853"/>
    </source>
</evidence>
<organism evidence="18 19">
    <name type="scientific">Champsocephalus gunnari</name>
    <name type="common">Mackerel icefish</name>
    <dbReference type="NCBI Taxonomy" id="52237"/>
    <lineage>
        <taxon>Eukaryota</taxon>
        <taxon>Metazoa</taxon>
        <taxon>Chordata</taxon>
        <taxon>Craniata</taxon>
        <taxon>Vertebrata</taxon>
        <taxon>Euteleostomi</taxon>
        <taxon>Actinopterygii</taxon>
        <taxon>Neopterygii</taxon>
        <taxon>Teleostei</taxon>
        <taxon>Neoteleostei</taxon>
        <taxon>Acanthomorphata</taxon>
        <taxon>Eupercaria</taxon>
        <taxon>Perciformes</taxon>
        <taxon>Notothenioidei</taxon>
        <taxon>Channichthyidae</taxon>
        <taxon>Champsocephalus</taxon>
    </lineage>
</organism>
<dbReference type="PANTHER" id="PTHR14017">
    <property type="entry name" value="LYSINE-SPECIFIC DEMETHYLASE"/>
    <property type="match status" value="1"/>
</dbReference>
<dbReference type="InterPro" id="IPR003347">
    <property type="entry name" value="JmjC_dom"/>
</dbReference>
<evidence type="ECO:0000256" key="12">
    <source>
        <dbReference type="ARBA" id="ARBA00034483"/>
    </source>
</evidence>
<dbReference type="Pfam" id="PF02373">
    <property type="entry name" value="JmjC"/>
    <property type="match status" value="1"/>
</dbReference>
<evidence type="ECO:0000256" key="3">
    <source>
        <dbReference type="ARBA" id="ARBA00004123"/>
    </source>
</evidence>
<accession>A0AAN8BTI8</accession>
<dbReference type="PROSITE" id="PS50005">
    <property type="entry name" value="TPR"/>
    <property type="match status" value="3"/>
</dbReference>
<evidence type="ECO:0000256" key="1">
    <source>
        <dbReference type="ARBA" id="ARBA00001954"/>
    </source>
</evidence>
<evidence type="ECO:0000256" key="13">
    <source>
        <dbReference type="ARBA" id="ARBA00034525"/>
    </source>
</evidence>
<evidence type="ECO:0000256" key="4">
    <source>
        <dbReference type="ARBA" id="ARBA00022553"/>
    </source>
</evidence>
<dbReference type="PANTHER" id="PTHR14017:SF9">
    <property type="entry name" value="LYSINE-SPECIFIC DEMETHYLASE 6A"/>
    <property type="match status" value="1"/>
</dbReference>
<evidence type="ECO:0000256" key="15">
    <source>
        <dbReference type="PROSITE-ProRule" id="PRU00339"/>
    </source>
</evidence>
<dbReference type="GO" id="GO:0000978">
    <property type="term" value="F:RNA polymerase II cis-regulatory region sequence-specific DNA binding"/>
    <property type="evidence" value="ECO:0007669"/>
    <property type="project" value="TreeGrafter"/>
</dbReference>
<comment type="subcellular location">
    <subcellularLocation>
        <location evidence="3">Nucleus</location>
    </subcellularLocation>
</comment>
<feature type="region of interest" description="Disordered" evidence="16">
    <location>
        <begin position="546"/>
        <end position="651"/>
    </location>
</feature>
<dbReference type="Proteomes" id="UP001331515">
    <property type="component" value="Unassembled WGS sequence"/>
</dbReference>
<evidence type="ECO:0000256" key="14">
    <source>
        <dbReference type="ARBA" id="ARBA00048695"/>
    </source>
</evidence>
<feature type="compositionally biased region" description="Low complexity" evidence="16">
    <location>
        <begin position="853"/>
        <end position="870"/>
    </location>
</feature>
<dbReference type="GO" id="GO:0010468">
    <property type="term" value="P:regulation of gene expression"/>
    <property type="evidence" value="ECO:0007669"/>
    <property type="project" value="TreeGrafter"/>
</dbReference>
<dbReference type="InterPro" id="IPR051630">
    <property type="entry name" value="Corepressor-Demethylase"/>
</dbReference>
<keyword evidence="19" id="KW-1185">Reference proteome</keyword>
<dbReference type="InterPro" id="IPR011990">
    <property type="entry name" value="TPR-like_helical_dom_sf"/>
</dbReference>
<feature type="domain" description="JmjC" evidence="17">
    <location>
        <begin position="1116"/>
        <end position="1279"/>
    </location>
</feature>
<feature type="region of interest" description="Disordered" evidence="16">
    <location>
        <begin position="676"/>
        <end position="911"/>
    </location>
</feature>
<dbReference type="SUPFAM" id="SSF51197">
    <property type="entry name" value="Clavaminate synthase-like"/>
    <property type="match status" value="1"/>
</dbReference>
<dbReference type="Pfam" id="PF21326">
    <property type="entry name" value="KDM6_GATAL"/>
    <property type="match status" value="1"/>
</dbReference>
<dbReference type="InterPro" id="IPR019734">
    <property type="entry name" value="TPR_rpt"/>
</dbReference>
<evidence type="ECO:0000313" key="18">
    <source>
        <dbReference type="EMBL" id="KAK5891266.1"/>
    </source>
</evidence>
<evidence type="ECO:0000256" key="11">
    <source>
        <dbReference type="ARBA" id="ARBA00023242"/>
    </source>
</evidence>
<dbReference type="GO" id="GO:0044666">
    <property type="term" value="C:MLL3/4 complex"/>
    <property type="evidence" value="ECO:0007669"/>
    <property type="project" value="TreeGrafter"/>
</dbReference>
<feature type="region of interest" description="Disordered" evidence="16">
    <location>
        <begin position="18"/>
        <end position="46"/>
    </location>
</feature>
<comment type="cofactor">
    <cofactor evidence="1">
        <name>Fe(2+)</name>
        <dbReference type="ChEBI" id="CHEBI:29033"/>
    </cofactor>
</comment>
<evidence type="ECO:0000256" key="6">
    <source>
        <dbReference type="ARBA" id="ARBA00022833"/>
    </source>
</evidence>
<dbReference type="InterPro" id="IPR046941">
    <property type="entry name" value="KDM6_GATAL_sf"/>
</dbReference>
<dbReference type="EMBL" id="JAURVH010001536">
    <property type="protein sequence ID" value="KAK5891266.1"/>
    <property type="molecule type" value="Genomic_DNA"/>
</dbReference>
<feature type="compositionally biased region" description="Polar residues" evidence="16">
    <location>
        <begin position="440"/>
        <end position="450"/>
    </location>
</feature>
<evidence type="ECO:0000256" key="9">
    <source>
        <dbReference type="ARBA" id="ARBA00023002"/>
    </source>
</evidence>
<keyword evidence="9" id="KW-0560">Oxidoreductase</keyword>
<dbReference type="FunFam" id="1.20.58.1370:FF:000001">
    <property type="entry name" value="lysine-specific demethylase 6A isoform X2"/>
    <property type="match status" value="1"/>
</dbReference>
<dbReference type="Gene3D" id="1.20.58.1370">
    <property type="match status" value="2"/>
</dbReference>
<dbReference type="FunFam" id="2.60.120.650:FF:000002">
    <property type="entry name" value="lysine-specific demethylase 6A isoform X2"/>
    <property type="match status" value="1"/>
</dbReference>
<sequence>MQSCGVSVAVAACAAARSLGSASSSSGDEGKKMAAGKASETEEDFPTLTAQERDSLAGIDSSLFGFQKLHEDGARTKALLMKAVRCYDSLILKAEGKVEPELFCQLGHFNLLLEDYPKALSAYQRYYSLQSDYWKNAAFLYGLGMVYFHYNAFQWAIKAFQEVLYIDPGFSRAKEIHLRLGLMFKVNTDYESSLKHFQLALIDSNPCTLSKAEIQFHIAHLYEIQKRYRAAKEAYESLLQAEDLPAQVKATTLQQLGWMHHTVEQLGDRASRDSYAIQCLQKSLEADPNSGQSWYFLGRCYSSIGKVQDAFISYRQSIDKSEASADTWCSIGVLYQQQNQPMDALQAYICAVQLDHSHSAAWMDLGTLYESCNQPHDAIKCYINATRSKGCTNTTALTHRIKCLQAQLSNPQLSSLQGKSKMLPLIEEAWSLPIPAELTSRQGGLSSAPQQACKPNHSAEGGGPSLPPHVGPLGQAEDPSCPAKRRRASSPGKGDSWVSNPPQQPVPNWYLSPQKLQVLEQLRSNRASLKPPQLQMLGQLEAQLTMMQQHQHQMRQNASGSQVRPSLPNGPTTNSLPSPNPSLRPHLGPQRPLCPPLANGPVGLGPHGHSDPLPAVDSSNRSNNQSGPAATGPNGDVPYLQPAGSGDAALLPHTCTSAQTQDATLRPALHLNSSQGLQKGCVPHASGSSSEELPSHSQTPNNQVGHSTNAPSPRPQPHNHLPSPPSLPLSSTSGGAAPGATKDSNTAAAIATAAASLGNGGPEGQTPPSADGKTTQEDGLTNHVHSEDGKGAEGGEKPSLSADNPRLSALLARGKGPEGGEGPSQGTSSTTSDKKVNNIHPAALPSTPHAQGSSAASSPISAISTATPSPKSSEHTQAGAHSPANAAPPRYVHRARRERSSSSSSSSSISIYPSSTDVLKACRNLGRNGLSNSSILLDKCPPPRLPPPPSPALPKDKLNPPTPSIYLENKRDAFFPPLHQFCTNPSNPVTVIRGLAGALKLDLGLFSTKTLVEANPEHLVEVWTQLSQPADENWDPAGTKKMWRCESARAHTTIAKYAQYQAASFQESLREENEKKALKEPSDTEPASAESVARKRRGPLKHIKFGTNIDVSDERKWKQQLQELSKLPAFARVVSAGNLLSHVGHTILGMNTVQLYMKVPGSRIAGHQEHNNFCAVNINIGPGDCEWFAVPEPYWGVMSNFCEKNNINFLMGSWWPNLEDLYEADVPVYRFIQRPGDLVWLNTGTVHWVQAIGWCNNIAWNVGPLTAHQYKLAVERYEWNKLQSVKSMVPMVHLSWNMARNIKVSDHKLFEMIKYCLLRTLKQCQWVKEALATAGKETVLRPRTRDEPAHYCTICEVEVFNLLFVRRELLSKKQYVVHCQDCARKGSATLDNFVVLEQHRMDDMMQVYDQFTLAPPLHSSSS</sequence>
<dbReference type="PROSITE" id="PS51184">
    <property type="entry name" value="JMJC"/>
    <property type="match status" value="1"/>
</dbReference>
<proteinExistence type="inferred from homology"/>
<dbReference type="GO" id="GO:0007507">
    <property type="term" value="P:heart development"/>
    <property type="evidence" value="ECO:0007669"/>
    <property type="project" value="TreeGrafter"/>
</dbReference>
<dbReference type="EC" id="1.14.11.68" evidence="13"/>
<feature type="compositionally biased region" description="Low complexity" evidence="16">
    <location>
        <begin position="686"/>
        <end position="697"/>
    </location>
</feature>
<comment type="caution">
    <text evidence="18">The sequence shown here is derived from an EMBL/GenBank/DDBJ whole genome shotgun (WGS) entry which is preliminary data.</text>
</comment>
<feature type="compositionally biased region" description="Low complexity" evidence="16">
    <location>
        <begin position="18"/>
        <end position="27"/>
    </location>
</feature>
<evidence type="ECO:0000259" key="17">
    <source>
        <dbReference type="PROSITE" id="PS51184"/>
    </source>
</evidence>
<feature type="compositionally biased region" description="Polar residues" evidence="16">
    <location>
        <begin position="698"/>
        <end position="711"/>
    </location>
</feature>
<keyword evidence="11" id="KW-0539">Nucleus</keyword>
<dbReference type="FunFam" id="2.10.110.20:FF:000001">
    <property type="entry name" value="lysine-specific demethylase 6A isoform X2"/>
    <property type="match status" value="1"/>
</dbReference>
<evidence type="ECO:0000256" key="16">
    <source>
        <dbReference type="SAM" id="MobiDB-lite"/>
    </source>
</evidence>
<keyword evidence="10" id="KW-0408">Iron</keyword>
<feature type="compositionally biased region" description="Basic and acidic residues" evidence="16">
    <location>
        <begin position="784"/>
        <end position="796"/>
    </location>
</feature>
<feature type="compositionally biased region" description="Basic and acidic residues" evidence="16">
    <location>
        <begin position="1071"/>
        <end position="1082"/>
    </location>
</feature>
<feature type="compositionally biased region" description="Polar residues" evidence="16">
    <location>
        <begin position="617"/>
        <end position="628"/>
    </location>
</feature>
<comment type="similarity">
    <text evidence="12">Belongs to the UTX family.</text>
</comment>
<feature type="compositionally biased region" description="Low complexity" evidence="16">
    <location>
        <begin position="569"/>
        <end position="587"/>
    </location>
</feature>
<feature type="region of interest" description="Disordered" evidence="16">
    <location>
        <begin position="1071"/>
        <end position="1093"/>
    </location>
</feature>
<feature type="region of interest" description="Disordered" evidence="16">
    <location>
        <begin position="440"/>
        <end position="509"/>
    </location>
</feature>
<dbReference type="Gene3D" id="2.60.120.650">
    <property type="entry name" value="Cupin"/>
    <property type="match status" value="1"/>
</dbReference>
<evidence type="ECO:0000313" key="19">
    <source>
        <dbReference type="Proteomes" id="UP001331515"/>
    </source>
</evidence>
<feature type="compositionally biased region" description="Low complexity" evidence="16">
    <location>
        <begin position="901"/>
        <end position="911"/>
    </location>
</feature>
<name>A0AAN8BTI8_CHAGU</name>
<dbReference type="Gene3D" id="1.25.40.10">
    <property type="entry name" value="Tetratricopeptide repeat domain"/>
    <property type="match status" value="2"/>
</dbReference>
<protein>
    <recommendedName>
        <fullName evidence="13">[histone H3]-trimethyl-L-lysine(27) demethylase</fullName>
        <ecNumber evidence="13">1.14.11.68</ecNumber>
    </recommendedName>
</protein>
<gene>
    <name evidence="18" type="ORF">CgunFtcFv8_018537</name>
</gene>
<feature type="repeat" description="TPR" evidence="15">
    <location>
        <begin position="137"/>
        <end position="170"/>
    </location>
</feature>
<dbReference type="Pfam" id="PF13181">
    <property type="entry name" value="TPR_8"/>
    <property type="match status" value="1"/>
</dbReference>
<feature type="repeat" description="TPR" evidence="15">
    <location>
        <begin position="100"/>
        <end position="133"/>
    </location>
</feature>
<reference evidence="18 19" key="1">
    <citation type="journal article" date="2023" name="Mol. Biol. Evol.">
        <title>Genomics of Secondarily Temperate Adaptation in the Only Non-Antarctic Icefish.</title>
        <authorList>
            <person name="Rivera-Colon A.G."/>
            <person name="Rayamajhi N."/>
            <person name="Minhas B.F."/>
            <person name="Madrigal G."/>
            <person name="Bilyk K.T."/>
            <person name="Yoon V."/>
            <person name="Hune M."/>
            <person name="Gregory S."/>
            <person name="Cheng C.H.C."/>
            <person name="Catchen J.M."/>
        </authorList>
    </citation>
    <scope>NUCLEOTIDE SEQUENCE [LARGE SCALE GENOMIC DNA]</scope>
    <source>
        <tissue evidence="18">White muscle</tissue>
    </source>
</reference>
<feature type="region of interest" description="Disordered" evidence="16">
    <location>
        <begin position="934"/>
        <end position="963"/>
    </location>
</feature>
<dbReference type="InterPro" id="IPR048562">
    <property type="entry name" value="KDM6A_B-like_C-hel"/>
</dbReference>
<dbReference type="Pfam" id="PF13432">
    <property type="entry name" value="TPR_16"/>
    <property type="match status" value="1"/>
</dbReference>
<evidence type="ECO:0000256" key="2">
    <source>
        <dbReference type="ARBA" id="ARBA00001961"/>
    </source>
</evidence>
<feature type="compositionally biased region" description="Low complexity" evidence="16">
    <location>
        <begin position="546"/>
        <end position="556"/>
    </location>
</feature>
<keyword evidence="7" id="KW-0156">Chromatin regulator</keyword>
<dbReference type="Pfam" id="PF21322">
    <property type="entry name" value="KDM6_C-hel"/>
    <property type="match status" value="1"/>
</dbReference>
<keyword evidence="15" id="KW-0802">TPR repeat</keyword>
<feature type="compositionally biased region" description="Pro residues" evidence="16">
    <location>
        <begin position="712"/>
        <end position="727"/>
    </location>
</feature>
<dbReference type="FunFam" id="1.25.40.10:FF:000022">
    <property type="entry name" value="lysine-specific demethylase 6A isoform X1"/>
    <property type="match status" value="1"/>
</dbReference>
<comment type="cofactor">
    <cofactor evidence="2">
        <name>L-ascorbate</name>
        <dbReference type="ChEBI" id="CHEBI:38290"/>
    </cofactor>
</comment>
<dbReference type="FunFam" id="1.25.40.10:FF:000011">
    <property type="entry name" value="lysine-specific demethylase 6A isoform X3"/>
    <property type="match status" value="1"/>
</dbReference>
<dbReference type="SMART" id="SM00028">
    <property type="entry name" value="TPR"/>
    <property type="match status" value="7"/>
</dbReference>
<evidence type="ECO:0000256" key="10">
    <source>
        <dbReference type="ARBA" id="ARBA00023004"/>
    </source>
</evidence>
<feature type="compositionally biased region" description="Pro residues" evidence="16">
    <location>
        <begin position="940"/>
        <end position="952"/>
    </location>
</feature>
<keyword evidence="5" id="KW-0479">Metal-binding</keyword>
<evidence type="ECO:0000256" key="8">
    <source>
        <dbReference type="ARBA" id="ARBA00022964"/>
    </source>
</evidence>
<dbReference type="GO" id="GO:0046872">
    <property type="term" value="F:metal ion binding"/>
    <property type="evidence" value="ECO:0007669"/>
    <property type="project" value="UniProtKB-KW"/>
</dbReference>
<feature type="repeat" description="TPR" evidence="15">
    <location>
        <begin position="325"/>
        <end position="358"/>
    </location>
</feature>
<dbReference type="GO" id="GO:0071558">
    <property type="term" value="F:histone H3K27me2/H3K27me3 demethylase activity"/>
    <property type="evidence" value="ECO:0007669"/>
    <property type="project" value="UniProtKB-EC"/>
</dbReference>
<dbReference type="InterPro" id="IPR048560">
    <property type="entry name" value="KDM6A_B-like_GATAL"/>
</dbReference>
<dbReference type="Gene3D" id="2.10.110.20">
    <property type="match status" value="1"/>
</dbReference>
<evidence type="ECO:0000256" key="5">
    <source>
        <dbReference type="ARBA" id="ARBA00022723"/>
    </source>
</evidence>
<keyword evidence="8" id="KW-0223">Dioxygenase</keyword>
<feature type="compositionally biased region" description="Low complexity" evidence="16">
    <location>
        <begin position="746"/>
        <end position="755"/>
    </location>
</feature>
<dbReference type="SUPFAM" id="SSF48452">
    <property type="entry name" value="TPR-like"/>
    <property type="match status" value="2"/>
</dbReference>
<dbReference type="GO" id="GO:0031490">
    <property type="term" value="F:chromatin DNA binding"/>
    <property type="evidence" value="ECO:0007669"/>
    <property type="project" value="TreeGrafter"/>
</dbReference>
<keyword evidence="4" id="KW-0597">Phosphoprotein</keyword>